<evidence type="ECO:0000259" key="2">
    <source>
        <dbReference type="Pfam" id="PF00561"/>
    </source>
</evidence>
<dbReference type="Gene3D" id="3.40.50.1820">
    <property type="entry name" value="alpha/beta hydrolase"/>
    <property type="match status" value="1"/>
</dbReference>
<dbReference type="InterPro" id="IPR000073">
    <property type="entry name" value="AB_hydrolase_1"/>
</dbReference>
<dbReference type="PANTHER" id="PTHR43798:SF33">
    <property type="entry name" value="HYDROLASE, PUTATIVE (AFU_ORTHOLOGUE AFUA_2G14860)-RELATED"/>
    <property type="match status" value="1"/>
</dbReference>
<sequence>MSSQPAAGQTGMTTLAVPGASLRYEVHGEGPLLALVGHPMGIDDLRGLARALAGSRTVLLHDPRGFGGSPLVDPSDDADPAVLADDLAALVREAGGGPVEVVGTSGGAVTALAFAQRHHDLVAAVVAHEPPLVGVLPDEAELRARTDEVVRILHEQGPGPAFGAFMALAGFDGPPAPDDEPDEQPDEGQPPSEEEMAAGYRMLAHGLVPICTWEPDDTALRAVDGRLVLAGGADSAPTQLARRAPEALASRLGAVFVELPGDHAPFVERMGGDPAPFAAAVRDVLDRAQR</sequence>
<reference evidence="4" key="1">
    <citation type="journal article" date="2019" name="Int. J. Syst. Evol. Microbiol.">
        <title>The Global Catalogue of Microorganisms (GCM) 10K type strain sequencing project: providing services to taxonomists for standard genome sequencing and annotation.</title>
        <authorList>
            <consortium name="The Broad Institute Genomics Platform"/>
            <consortium name="The Broad Institute Genome Sequencing Center for Infectious Disease"/>
            <person name="Wu L."/>
            <person name="Ma J."/>
        </authorList>
    </citation>
    <scope>NUCLEOTIDE SEQUENCE [LARGE SCALE GENOMIC DNA]</scope>
    <source>
        <strain evidence="4">CCUG 43114</strain>
    </source>
</reference>
<gene>
    <name evidence="3" type="ORF">ACFPJ6_11045</name>
</gene>
<dbReference type="EMBL" id="JBHSLD010000009">
    <property type="protein sequence ID" value="MFC5381329.1"/>
    <property type="molecule type" value="Genomic_DNA"/>
</dbReference>
<evidence type="ECO:0000313" key="4">
    <source>
        <dbReference type="Proteomes" id="UP001596122"/>
    </source>
</evidence>
<accession>A0ABW0GNY2</accession>
<dbReference type="GO" id="GO:0016787">
    <property type="term" value="F:hydrolase activity"/>
    <property type="evidence" value="ECO:0007669"/>
    <property type="project" value="UniProtKB-KW"/>
</dbReference>
<evidence type="ECO:0000313" key="3">
    <source>
        <dbReference type="EMBL" id="MFC5381329.1"/>
    </source>
</evidence>
<evidence type="ECO:0000256" key="1">
    <source>
        <dbReference type="SAM" id="MobiDB-lite"/>
    </source>
</evidence>
<feature type="region of interest" description="Disordered" evidence="1">
    <location>
        <begin position="168"/>
        <end position="194"/>
    </location>
</feature>
<proteinExistence type="predicted"/>
<feature type="domain" description="AB hydrolase-1" evidence="2">
    <location>
        <begin position="31"/>
        <end position="141"/>
    </location>
</feature>
<dbReference type="SUPFAM" id="SSF53474">
    <property type="entry name" value="alpha/beta-Hydrolases"/>
    <property type="match status" value="1"/>
</dbReference>
<dbReference type="PANTHER" id="PTHR43798">
    <property type="entry name" value="MONOACYLGLYCEROL LIPASE"/>
    <property type="match status" value="1"/>
</dbReference>
<feature type="compositionally biased region" description="Acidic residues" evidence="1">
    <location>
        <begin position="177"/>
        <end position="194"/>
    </location>
</feature>
<comment type="caution">
    <text evidence="3">The sequence shown here is derived from an EMBL/GenBank/DDBJ whole genome shotgun (WGS) entry which is preliminary data.</text>
</comment>
<dbReference type="InterPro" id="IPR029058">
    <property type="entry name" value="AB_hydrolase_fold"/>
</dbReference>
<protein>
    <submittedName>
        <fullName evidence="3">Alpha/beta fold hydrolase</fullName>
    </submittedName>
</protein>
<keyword evidence="3" id="KW-0378">Hydrolase</keyword>
<dbReference type="RefSeq" id="WP_340269221.1">
    <property type="nucleotide sequence ID" value="NZ_JBBEOG010000004.1"/>
</dbReference>
<dbReference type="Pfam" id="PF00561">
    <property type="entry name" value="Abhydrolase_1"/>
    <property type="match status" value="1"/>
</dbReference>
<dbReference type="Proteomes" id="UP001596122">
    <property type="component" value="Unassembled WGS sequence"/>
</dbReference>
<name>A0ABW0GNY2_9MICO</name>
<keyword evidence="4" id="KW-1185">Reference proteome</keyword>
<organism evidence="3 4">
    <name type="scientific">Aquipuribacter nitratireducens</name>
    <dbReference type="NCBI Taxonomy" id="650104"/>
    <lineage>
        <taxon>Bacteria</taxon>
        <taxon>Bacillati</taxon>
        <taxon>Actinomycetota</taxon>
        <taxon>Actinomycetes</taxon>
        <taxon>Micrococcales</taxon>
        <taxon>Intrasporangiaceae</taxon>
        <taxon>Aquipuribacter</taxon>
    </lineage>
</organism>
<dbReference type="InterPro" id="IPR050266">
    <property type="entry name" value="AB_hydrolase_sf"/>
</dbReference>